<dbReference type="InterPro" id="IPR036390">
    <property type="entry name" value="WH_DNA-bd_sf"/>
</dbReference>
<feature type="region of interest" description="Disordered" evidence="4">
    <location>
        <begin position="1"/>
        <end position="29"/>
    </location>
</feature>
<dbReference type="InterPro" id="IPR036388">
    <property type="entry name" value="WH-like_DNA-bd_sf"/>
</dbReference>
<dbReference type="GO" id="GO:0003700">
    <property type="term" value="F:DNA-binding transcription factor activity"/>
    <property type="evidence" value="ECO:0007669"/>
    <property type="project" value="InterPro"/>
</dbReference>
<reference evidence="6 7" key="1">
    <citation type="submission" date="2019-10" db="EMBL/GenBank/DDBJ databases">
        <title>Paraburkholderia sp. isolated from nodules of Mimosa pudica from Brazilian Atlantic Forest soils.</title>
        <authorList>
            <person name="Paulitsch F."/>
            <person name="Hungria M."/>
            <person name="Dall'Agnol R."/>
        </authorList>
    </citation>
    <scope>NUCLEOTIDE SEQUENCE [LARGE SCALE GENOMIC DNA]</scope>
    <source>
        <strain evidence="6 7">CNPSo 3157</strain>
    </source>
</reference>
<dbReference type="SUPFAM" id="SSF46785">
    <property type="entry name" value="Winged helix' DNA-binding domain"/>
    <property type="match status" value="1"/>
</dbReference>
<accession>A0A7X1TGX5</accession>
<proteinExistence type="predicted"/>
<sequence>MSKMIRRTTTRSSASLAQSASRSATTEQSRVVLPKSITARSGRTAMRQARYIAEDIRAMIIRDNLSPGDRLPSEKDLMATYGSARATVREALAILESHGLVEVTPGKNGGVSLADIPTDTVLQGLQTYLYFRNLTWQHIYDARESIEPEIARSSCESVTPDVLQSLENTVELCRAGLRGELDRRGHKNAEIDFHEIIARNCPNPLLRFVGLFLCRAEREMIEDLLTFDDEDSSLKVIREHEELIEMFRRGDVEHVHSLMHRHLLGMAESIESRRERRNGGAHDEPPVKRQKAKATR</sequence>
<dbReference type="InterPro" id="IPR000524">
    <property type="entry name" value="Tscrpt_reg_HTH_GntR"/>
</dbReference>
<dbReference type="SMART" id="SM00345">
    <property type="entry name" value="HTH_GNTR"/>
    <property type="match status" value="1"/>
</dbReference>
<feature type="domain" description="HTH gntR-type" evidence="5">
    <location>
        <begin position="46"/>
        <end position="116"/>
    </location>
</feature>
<dbReference type="Gene3D" id="1.10.10.10">
    <property type="entry name" value="Winged helix-like DNA-binding domain superfamily/Winged helix DNA-binding domain"/>
    <property type="match status" value="1"/>
</dbReference>
<dbReference type="PANTHER" id="PTHR43537:SF24">
    <property type="entry name" value="GLUCONATE OPERON TRANSCRIPTIONAL REPRESSOR"/>
    <property type="match status" value="1"/>
</dbReference>
<dbReference type="PRINTS" id="PR00035">
    <property type="entry name" value="HTHGNTR"/>
</dbReference>
<dbReference type="PANTHER" id="PTHR43537">
    <property type="entry name" value="TRANSCRIPTIONAL REGULATOR, GNTR FAMILY"/>
    <property type="match status" value="1"/>
</dbReference>
<gene>
    <name evidence="6" type="ORF">GCT13_17695</name>
</gene>
<evidence type="ECO:0000313" key="6">
    <source>
        <dbReference type="EMBL" id="MPW18701.1"/>
    </source>
</evidence>
<evidence type="ECO:0000259" key="5">
    <source>
        <dbReference type="PROSITE" id="PS50949"/>
    </source>
</evidence>
<dbReference type="AlphaFoldDB" id="A0A7X1TGX5"/>
<dbReference type="Proteomes" id="UP000484381">
    <property type="component" value="Unassembled WGS sequence"/>
</dbReference>
<evidence type="ECO:0000313" key="7">
    <source>
        <dbReference type="Proteomes" id="UP000484381"/>
    </source>
</evidence>
<dbReference type="InterPro" id="IPR008920">
    <property type="entry name" value="TF_FadR/GntR_C"/>
</dbReference>
<dbReference type="InterPro" id="IPR011711">
    <property type="entry name" value="GntR_C"/>
</dbReference>
<dbReference type="RefSeq" id="WP_087740326.1">
    <property type="nucleotide sequence ID" value="NZ_WHNP01000015.1"/>
</dbReference>
<dbReference type="PROSITE" id="PS50949">
    <property type="entry name" value="HTH_GNTR"/>
    <property type="match status" value="1"/>
</dbReference>
<dbReference type="GO" id="GO:0003677">
    <property type="term" value="F:DNA binding"/>
    <property type="evidence" value="ECO:0007669"/>
    <property type="project" value="UniProtKB-KW"/>
</dbReference>
<dbReference type="SUPFAM" id="SSF48008">
    <property type="entry name" value="GntR ligand-binding domain-like"/>
    <property type="match status" value="1"/>
</dbReference>
<feature type="compositionally biased region" description="Low complexity" evidence="4">
    <location>
        <begin position="10"/>
        <end position="26"/>
    </location>
</feature>
<keyword evidence="2" id="KW-0238">DNA-binding</keyword>
<comment type="caution">
    <text evidence="6">The sequence shown here is derived from an EMBL/GenBank/DDBJ whole genome shotgun (WGS) entry which is preliminary data.</text>
</comment>
<evidence type="ECO:0000256" key="3">
    <source>
        <dbReference type="ARBA" id="ARBA00023163"/>
    </source>
</evidence>
<keyword evidence="7" id="KW-1185">Reference proteome</keyword>
<keyword evidence="3" id="KW-0804">Transcription</keyword>
<dbReference type="EMBL" id="WHNP01000015">
    <property type="protein sequence ID" value="MPW18701.1"/>
    <property type="molecule type" value="Genomic_DNA"/>
</dbReference>
<evidence type="ECO:0000256" key="1">
    <source>
        <dbReference type="ARBA" id="ARBA00023015"/>
    </source>
</evidence>
<dbReference type="Pfam" id="PF00392">
    <property type="entry name" value="GntR"/>
    <property type="match status" value="1"/>
</dbReference>
<name>A0A7X1TGX5_9BURK</name>
<dbReference type="SMART" id="SM00895">
    <property type="entry name" value="FCD"/>
    <property type="match status" value="1"/>
</dbReference>
<dbReference type="CDD" id="cd07377">
    <property type="entry name" value="WHTH_GntR"/>
    <property type="match status" value="1"/>
</dbReference>
<evidence type="ECO:0000256" key="2">
    <source>
        <dbReference type="ARBA" id="ARBA00023125"/>
    </source>
</evidence>
<protein>
    <submittedName>
        <fullName evidence="6">FCD domain-containing protein</fullName>
    </submittedName>
</protein>
<evidence type="ECO:0000256" key="4">
    <source>
        <dbReference type="SAM" id="MobiDB-lite"/>
    </source>
</evidence>
<keyword evidence="1" id="KW-0805">Transcription regulation</keyword>
<feature type="compositionally biased region" description="Basic and acidic residues" evidence="4">
    <location>
        <begin position="272"/>
        <end position="287"/>
    </location>
</feature>
<organism evidence="6 7">
    <name type="scientific">Paraburkholderia franconis</name>
    <dbReference type="NCBI Taxonomy" id="2654983"/>
    <lineage>
        <taxon>Bacteria</taxon>
        <taxon>Pseudomonadati</taxon>
        <taxon>Pseudomonadota</taxon>
        <taxon>Betaproteobacteria</taxon>
        <taxon>Burkholderiales</taxon>
        <taxon>Burkholderiaceae</taxon>
        <taxon>Paraburkholderia</taxon>
    </lineage>
</organism>
<dbReference type="Pfam" id="PF07729">
    <property type="entry name" value="FCD"/>
    <property type="match status" value="1"/>
</dbReference>
<feature type="region of interest" description="Disordered" evidence="4">
    <location>
        <begin position="272"/>
        <end position="296"/>
    </location>
</feature>
<dbReference type="Gene3D" id="1.20.120.530">
    <property type="entry name" value="GntR ligand-binding domain-like"/>
    <property type="match status" value="1"/>
</dbReference>